<dbReference type="OrthoDB" id="229820at2157"/>
<dbReference type="RefSeq" id="WP_049993648.1">
    <property type="nucleotide sequence ID" value="NZ_CP031310.1"/>
</dbReference>
<feature type="compositionally biased region" description="Basic and acidic residues" evidence="1">
    <location>
        <begin position="1"/>
        <end position="33"/>
    </location>
</feature>
<keyword evidence="2" id="KW-0472">Membrane</keyword>
<protein>
    <submittedName>
        <fullName evidence="3">Uncharacterized protein</fullName>
    </submittedName>
</protein>
<feature type="region of interest" description="Disordered" evidence="1">
    <location>
        <begin position="1"/>
        <end position="55"/>
    </location>
</feature>
<evidence type="ECO:0000313" key="3">
    <source>
        <dbReference type="EMBL" id="QCC50204.1"/>
    </source>
</evidence>
<dbReference type="KEGG" id="hsn:DV733_02690"/>
<reference evidence="3 4" key="1">
    <citation type="journal article" date="2019" name="Nat. Commun.">
        <title>A new type of DNA phosphorothioation-based antiviral system in archaea.</title>
        <authorList>
            <person name="Xiong L."/>
            <person name="Liu S."/>
            <person name="Chen S."/>
            <person name="Xiao Y."/>
            <person name="Zhu B."/>
            <person name="Gao Y."/>
            <person name="Zhang Y."/>
            <person name="Chen B."/>
            <person name="Luo J."/>
            <person name="Deng Z."/>
            <person name="Chen X."/>
            <person name="Wang L."/>
            <person name="Chen S."/>
        </authorList>
    </citation>
    <scope>NUCLEOTIDE SEQUENCE [LARGE SCALE GENOMIC DNA]</scope>
    <source>
        <strain evidence="3 4">CBA1105</strain>
    </source>
</reference>
<evidence type="ECO:0000313" key="4">
    <source>
        <dbReference type="Proteomes" id="UP000296706"/>
    </source>
</evidence>
<accession>A0A4D6H861</accession>
<sequence>MADEHETTDGEQEHDTTHDHHDEHDHGADRPDYDPENVELPSREPPLRSTAPQSDFTMRQVLTGVVVLAIGLAVVFGIPLALA</sequence>
<evidence type="ECO:0000256" key="1">
    <source>
        <dbReference type="SAM" id="MobiDB-lite"/>
    </source>
</evidence>
<dbReference type="InterPro" id="IPR055972">
    <property type="entry name" value="DUF7550"/>
</dbReference>
<keyword evidence="4" id="KW-1185">Reference proteome</keyword>
<gene>
    <name evidence="3" type="ORF">DV733_02690</name>
</gene>
<keyword evidence="2" id="KW-0812">Transmembrane</keyword>
<dbReference type="Proteomes" id="UP000296706">
    <property type="component" value="Chromosome"/>
</dbReference>
<dbReference type="EMBL" id="CP031310">
    <property type="protein sequence ID" value="QCC50204.1"/>
    <property type="molecule type" value="Genomic_DNA"/>
</dbReference>
<dbReference type="GeneID" id="39846737"/>
<dbReference type="AlphaFoldDB" id="A0A4D6H861"/>
<proteinExistence type="predicted"/>
<dbReference type="STRING" id="1457250.GCA_000755225_02835"/>
<evidence type="ECO:0000256" key="2">
    <source>
        <dbReference type="SAM" id="Phobius"/>
    </source>
</evidence>
<name>A0A4D6H861_9EURY</name>
<feature type="transmembrane region" description="Helical" evidence="2">
    <location>
        <begin position="61"/>
        <end position="82"/>
    </location>
</feature>
<dbReference type="Pfam" id="PF24418">
    <property type="entry name" value="DUF7550"/>
    <property type="match status" value="1"/>
</dbReference>
<organism evidence="3 4">
    <name type="scientific">Halapricum salinum</name>
    <dbReference type="NCBI Taxonomy" id="1457250"/>
    <lineage>
        <taxon>Archaea</taxon>
        <taxon>Methanobacteriati</taxon>
        <taxon>Methanobacteriota</taxon>
        <taxon>Stenosarchaea group</taxon>
        <taxon>Halobacteria</taxon>
        <taxon>Halobacteriales</taxon>
        <taxon>Haloarculaceae</taxon>
        <taxon>Halapricum</taxon>
    </lineage>
</organism>
<keyword evidence="2" id="KW-1133">Transmembrane helix</keyword>